<accession>I4ECN2</accession>
<reference evidence="1 2" key="1">
    <citation type="journal article" date="2012" name="ISME J.">
        <title>Nitrification expanded: discovery, physiology and genomics of a nitrite-oxidizing bacterium from the phylum Chloroflexi.</title>
        <authorList>
            <person name="Sorokin D.Y."/>
            <person name="Lucker S."/>
            <person name="Vejmelkova D."/>
            <person name="Kostrikina N.A."/>
            <person name="Kleerebezem R."/>
            <person name="Rijpstra W.I."/>
            <person name="Damste J.S."/>
            <person name="Le Paslier D."/>
            <person name="Muyzer G."/>
            <person name="Wagner M."/>
            <person name="van Loosdrecht M.C."/>
            <person name="Daims H."/>
        </authorList>
    </citation>
    <scope>NUCLEOTIDE SEQUENCE [LARGE SCALE GENOMIC DNA]</scope>
    <source>
        <strain evidence="2">none</strain>
    </source>
</reference>
<keyword evidence="2" id="KW-1185">Reference proteome</keyword>
<organism evidence="1 2">
    <name type="scientific">Nitrolancea hollandica Lb</name>
    <dbReference type="NCBI Taxonomy" id="1129897"/>
    <lineage>
        <taxon>Bacteria</taxon>
        <taxon>Pseudomonadati</taxon>
        <taxon>Thermomicrobiota</taxon>
        <taxon>Thermomicrobia</taxon>
        <taxon>Sphaerobacterales</taxon>
        <taxon>Sphaerobacterineae</taxon>
        <taxon>Sphaerobacteraceae</taxon>
        <taxon>Nitrolancea</taxon>
    </lineage>
</organism>
<dbReference type="EMBL" id="CAGS01000018">
    <property type="protein sequence ID" value="CCF82444.1"/>
    <property type="molecule type" value="Genomic_DNA"/>
</dbReference>
<gene>
    <name evidence="1" type="ORF">NITHO_1140007</name>
</gene>
<dbReference type="Proteomes" id="UP000004221">
    <property type="component" value="Unassembled WGS sequence"/>
</dbReference>
<evidence type="ECO:0000313" key="1">
    <source>
        <dbReference type="EMBL" id="CCF82444.1"/>
    </source>
</evidence>
<dbReference type="AlphaFoldDB" id="I4ECN2"/>
<sequence length="90" mass="10557">MTNPTYQLIGRRGDRPQRLLFRDAEGRHFLRADCGARLVRISRRDAKAIMRQYHYRTVLDSAWRSEAEVYELGCVVPFEPAAEFLMDQPD</sequence>
<comment type="caution">
    <text evidence="1">The sequence shown here is derived from an EMBL/GenBank/DDBJ whole genome shotgun (WGS) entry which is preliminary data.</text>
</comment>
<protein>
    <submittedName>
        <fullName evidence="1">Uncharacterized protein</fullName>
    </submittedName>
</protein>
<evidence type="ECO:0000313" key="2">
    <source>
        <dbReference type="Proteomes" id="UP000004221"/>
    </source>
</evidence>
<dbReference type="RefSeq" id="WP_008474589.1">
    <property type="nucleotide sequence ID" value="NZ_CAGS01000018.1"/>
</dbReference>
<proteinExistence type="predicted"/>
<name>I4ECN2_9BACT</name>